<reference evidence="4" key="1">
    <citation type="submission" date="2016-02" db="EMBL/GenBank/DDBJ databases">
        <title>Genome sequence of Bacillus trypoxylicola KCTC 13244(T).</title>
        <authorList>
            <person name="Jeong H."/>
            <person name="Park S.-H."/>
            <person name="Choi S.-K."/>
        </authorList>
    </citation>
    <scope>NUCLEOTIDE SEQUENCE [LARGE SCALE GENOMIC DNA]</scope>
    <source>
        <strain evidence="4">KCTC 13244</strain>
    </source>
</reference>
<feature type="coiled-coil region" evidence="1">
    <location>
        <begin position="164"/>
        <end position="191"/>
    </location>
</feature>
<feature type="domain" description="Myb-like" evidence="2">
    <location>
        <begin position="1"/>
        <end position="57"/>
    </location>
</feature>
<dbReference type="OrthoDB" id="2845592at2"/>
<proteinExistence type="predicted"/>
<name>A0A162FB01_9BACI</name>
<comment type="caution">
    <text evidence="4">The sequence shown here is derived from an EMBL/GenBank/DDBJ whole genome shotgun (WGS) entry which is preliminary data.</text>
</comment>
<sequence length="207" mass="24398">MTTIRQDAWSTDEDLILAEVVLRHIREGSTQLAAFEEVGQKLSRTSAACGFRWNSTIRKKYESAIHLAKKQRTKIKAIKAPASEEQEVERPQEKKKNVRVFKSKKEEVEPDANVSVEKEEIIEAELEQDENIWNENEPLTMERVIDFLSEYEHSMKLRPQPDEYEHLKIENQRLRERLAKVEEEKSIMKEDYRSLLSIMDRARKLTL</sequence>
<evidence type="ECO:0000313" key="5">
    <source>
        <dbReference type="Proteomes" id="UP000075806"/>
    </source>
</evidence>
<organism evidence="4 5">
    <name type="scientific">Alkalihalobacillus trypoxylicola</name>
    <dbReference type="NCBI Taxonomy" id="519424"/>
    <lineage>
        <taxon>Bacteria</taxon>
        <taxon>Bacillati</taxon>
        <taxon>Bacillota</taxon>
        <taxon>Bacilli</taxon>
        <taxon>Bacillales</taxon>
        <taxon>Bacillaceae</taxon>
        <taxon>Alkalihalobacillus</taxon>
    </lineage>
</organism>
<dbReference type="InterPro" id="IPR014243">
    <property type="entry name" value="RsfA-like"/>
</dbReference>
<dbReference type="PROSITE" id="PS51294">
    <property type="entry name" value="HTH_MYB"/>
    <property type="match status" value="1"/>
</dbReference>
<dbReference type="STRING" id="519424.AZF04_02290"/>
<dbReference type="NCBIfam" id="TIGR02894">
    <property type="entry name" value="DNA_bind_RsfA"/>
    <property type="match status" value="1"/>
</dbReference>
<dbReference type="InterPro" id="IPR001005">
    <property type="entry name" value="SANT/Myb"/>
</dbReference>
<dbReference type="EMBL" id="LTAO01000001">
    <property type="protein sequence ID" value="KYG35188.1"/>
    <property type="molecule type" value="Genomic_DNA"/>
</dbReference>
<dbReference type="AlphaFoldDB" id="A0A162FB01"/>
<evidence type="ECO:0000313" key="4">
    <source>
        <dbReference type="EMBL" id="KYG35188.1"/>
    </source>
</evidence>
<dbReference type="PANTHER" id="PTHR41302">
    <property type="entry name" value="PRESPORE-SPECIFIC TRANSCRIPTIONAL REGULATOR RSFA-RELATED"/>
    <property type="match status" value="1"/>
</dbReference>
<dbReference type="Pfam" id="PF13921">
    <property type="entry name" value="Myb_DNA-bind_6"/>
    <property type="match status" value="1"/>
</dbReference>
<gene>
    <name evidence="4" type="ORF">AZF04_02290</name>
</gene>
<evidence type="ECO:0000256" key="1">
    <source>
        <dbReference type="SAM" id="Coils"/>
    </source>
</evidence>
<dbReference type="PANTHER" id="PTHR41302:SF2">
    <property type="entry name" value="PRESPORE SPECIFIC TRANSCRIPTIONAL ACTIVATOR RSFA"/>
    <property type="match status" value="1"/>
</dbReference>
<evidence type="ECO:0000259" key="2">
    <source>
        <dbReference type="PROSITE" id="PS50090"/>
    </source>
</evidence>
<keyword evidence="1" id="KW-0175">Coiled coil</keyword>
<evidence type="ECO:0000259" key="3">
    <source>
        <dbReference type="PROSITE" id="PS51294"/>
    </source>
</evidence>
<dbReference type="InterPro" id="IPR017930">
    <property type="entry name" value="Myb_dom"/>
</dbReference>
<accession>A0A162FB01</accession>
<feature type="domain" description="HTH myb-type" evidence="3">
    <location>
        <begin position="1"/>
        <end position="61"/>
    </location>
</feature>
<protein>
    <submittedName>
        <fullName evidence="4">Transcriptional regulator</fullName>
    </submittedName>
</protein>
<dbReference type="RefSeq" id="WP_045480153.1">
    <property type="nucleotide sequence ID" value="NZ_LTAO01000001.1"/>
</dbReference>
<dbReference type="PROSITE" id="PS50090">
    <property type="entry name" value="MYB_LIKE"/>
    <property type="match status" value="1"/>
</dbReference>
<keyword evidence="5" id="KW-1185">Reference proteome</keyword>
<dbReference type="Proteomes" id="UP000075806">
    <property type="component" value="Unassembled WGS sequence"/>
</dbReference>